<dbReference type="EMBL" id="CP093379">
    <property type="protein sequence ID" value="UNM95102.1"/>
    <property type="molecule type" value="Genomic_DNA"/>
</dbReference>
<organism evidence="1 2">
    <name type="scientific">Ignatzschineria rhizosphaerae</name>
    <dbReference type="NCBI Taxonomy" id="2923279"/>
    <lineage>
        <taxon>Bacteria</taxon>
        <taxon>Pseudomonadati</taxon>
        <taxon>Pseudomonadota</taxon>
        <taxon>Gammaproteobacteria</taxon>
        <taxon>Cardiobacteriales</taxon>
        <taxon>Ignatzschineriaceae</taxon>
        <taxon>Ignatzschineria</taxon>
    </lineage>
</organism>
<protein>
    <submittedName>
        <fullName evidence="1">MmcQ/YjbR family DNA-binding protein</fullName>
    </submittedName>
</protein>
<dbReference type="RefSeq" id="WP_242147024.1">
    <property type="nucleotide sequence ID" value="NZ_CP093379.1"/>
</dbReference>
<dbReference type="SUPFAM" id="SSF142906">
    <property type="entry name" value="YjbR-like"/>
    <property type="match status" value="1"/>
</dbReference>
<dbReference type="InterPro" id="IPR058532">
    <property type="entry name" value="YjbR/MT2646/Rv2570-like"/>
</dbReference>
<reference evidence="1 2" key="1">
    <citation type="submission" date="2022-03" db="EMBL/GenBank/DDBJ databases">
        <title>Ignatzschineria rhizosphaerae HR5S32.</title>
        <authorList>
            <person name="Sun J.Q."/>
            <person name="Feng J.Y."/>
        </authorList>
    </citation>
    <scope>NUCLEOTIDE SEQUENCE [LARGE SCALE GENOMIC DNA]</scope>
    <source>
        <strain evidence="1 2">HR5S32</strain>
    </source>
</reference>
<dbReference type="InterPro" id="IPR038056">
    <property type="entry name" value="YjbR-like_sf"/>
</dbReference>
<gene>
    <name evidence="1" type="ORF">MMG00_07600</name>
</gene>
<dbReference type="PANTHER" id="PTHR35145:SF1">
    <property type="entry name" value="CYTOPLASMIC PROTEIN"/>
    <property type="match status" value="1"/>
</dbReference>
<keyword evidence="2" id="KW-1185">Reference proteome</keyword>
<evidence type="ECO:0000313" key="1">
    <source>
        <dbReference type="EMBL" id="UNM95102.1"/>
    </source>
</evidence>
<proteinExistence type="predicted"/>
<sequence>MSRQKVIEYIEHHCGALPEYPWRQYPHYAVFRHPKKAKWFAVIMDVELSKLTQDSQNSKIVDIINLKVLPEISGSLRLKKGVYPAYHMNKEHWVSIVLDEDFEEAQLYTLIHDSYDLIK</sequence>
<dbReference type="Pfam" id="PF04237">
    <property type="entry name" value="YjbR"/>
    <property type="match status" value="1"/>
</dbReference>
<dbReference type="GO" id="GO:0003677">
    <property type="term" value="F:DNA binding"/>
    <property type="evidence" value="ECO:0007669"/>
    <property type="project" value="UniProtKB-KW"/>
</dbReference>
<accession>A0ABY3X0W4</accession>
<dbReference type="InterPro" id="IPR007351">
    <property type="entry name" value="YjbR"/>
</dbReference>
<dbReference type="Proteomes" id="UP000829542">
    <property type="component" value="Chromosome"/>
</dbReference>
<name>A0ABY3X0W4_9GAMM</name>
<evidence type="ECO:0000313" key="2">
    <source>
        <dbReference type="Proteomes" id="UP000829542"/>
    </source>
</evidence>
<dbReference type="Gene3D" id="3.90.1150.30">
    <property type="match status" value="1"/>
</dbReference>
<dbReference type="PANTHER" id="PTHR35145">
    <property type="entry name" value="CYTOPLASMIC PROTEIN-RELATED"/>
    <property type="match status" value="1"/>
</dbReference>
<keyword evidence="1" id="KW-0238">DNA-binding</keyword>